<dbReference type="InterPro" id="IPR005158">
    <property type="entry name" value="BTAD"/>
</dbReference>
<dbReference type="GO" id="GO:0000160">
    <property type="term" value="P:phosphorelay signal transduction system"/>
    <property type="evidence" value="ECO:0007669"/>
    <property type="project" value="InterPro"/>
</dbReference>
<dbReference type="SUPFAM" id="SSF46894">
    <property type="entry name" value="C-terminal effector domain of the bipartite response regulators"/>
    <property type="match status" value="1"/>
</dbReference>
<evidence type="ECO:0000256" key="7">
    <source>
        <dbReference type="PROSITE-ProRule" id="PRU01091"/>
    </source>
</evidence>
<dbReference type="InterPro" id="IPR042197">
    <property type="entry name" value="Apaf_helical"/>
</dbReference>
<evidence type="ECO:0000256" key="5">
    <source>
        <dbReference type="ARBA" id="ARBA00023163"/>
    </source>
</evidence>
<dbReference type="PRINTS" id="PR00364">
    <property type="entry name" value="DISEASERSIST"/>
</dbReference>
<keyword evidence="11" id="KW-1185">Reference proteome</keyword>
<dbReference type="Gene3D" id="3.40.50.300">
    <property type="entry name" value="P-loop containing nucleotide triphosphate hydrolases"/>
    <property type="match status" value="1"/>
</dbReference>
<dbReference type="SMART" id="SM00862">
    <property type="entry name" value="Trans_reg_C"/>
    <property type="match status" value="1"/>
</dbReference>
<evidence type="ECO:0000256" key="8">
    <source>
        <dbReference type="SAM" id="MobiDB-lite"/>
    </source>
</evidence>
<keyword evidence="4 7" id="KW-0238">DNA-binding</keyword>
<sequence>MEIRLLGAVELYRDGVRVELGRRQERCVLGLLALDTGQIIDAGRLISRVWNDRPPESARAALQTLIARLRGRLTAEHPVILTRGSGYLIDIPPEQVDLHRFTAAVAAAQKDPDPASRSATIARALTTWRGPLLAGAAEGPLFARLNAGLKDQFLLAHELYAEAELATGHHHQVLKTLPDLLAQHPGRERTAALLMRARYEAGDIAGALSAFDTTRRYLADELGLDPGAELVALQRALLNREGSADSPVLLQPPRPAAATLPLPRQLPPDVRGFVGRKAELEALDHLLTPDGQRPATAIVVSAIAGTAGVGKTTLAVHWAHRLTDRYPDGTLYTNLQGFDPTGMVTTADEALHGFLDALGVAAQQVPPTLRAKTALYRSLLAQRRMLVVLDNARDAEHVRPLLPGSPGCLVIITSRYKLTGLVAAEGAQPLELGLLDHTESLRLLAGRLGEARVRAEPQAVEEIVTGCAGLPLALALVAAQAASHPQIPLQRLASELRSAPRPLDAFSSDDTPTDARAVFSWSYAALSPGAAELFCRLGLHPGAAISARAAASLDGIEPARARALLTELVRAHLVMHESPDRYTSHDLLRAYSRELAGGGDPAGNDRTVDRLVDHYLHTAHVADRLLDPHRDHIVLPEPVPGAVAEPLGSHDEALRWYVTEHAELLAVFGLACARRLDRVVWQLAWSLGNYFERQGHWEVWTETLTAGLLAAERLGDRAAQARCLRSLARASARLGDHQRSLSYLDGALKLYADLGDEVGEAYVHLNLNVILSDLRRYDHSLSCAQQALTLYEKAGHQAGLALALNALGWCHAQLGNPAAALEHCQRSLDLHQRIGHTAGEADTWDSVGYAYRAMGDLPHAAAAYRQALGLFHELGDRYNQATAHICVGDIEQACGRTTEARQSWISALAILRELSHPDTEAVRARLAPRGSDVAPPPADHEALSRRRAARWVTPRHT</sequence>
<reference evidence="10 11" key="1">
    <citation type="submission" date="2016-06" db="EMBL/GenBank/DDBJ databases">
        <authorList>
            <person name="Kjaerup R.B."/>
            <person name="Dalgaard T.S."/>
            <person name="Juul-Madsen H.R."/>
        </authorList>
    </citation>
    <scope>NUCLEOTIDE SEQUENCE [LARGE SCALE GENOMIC DNA]</scope>
    <source>
        <strain evidence="10 11">DSM 45248</strain>
    </source>
</reference>
<evidence type="ECO:0000256" key="6">
    <source>
        <dbReference type="PROSITE-ProRule" id="PRU00339"/>
    </source>
</evidence>
<dbReference type="AlphaFoldDB" id="A0A1A8ZJD9"/>
<dbReference type="InterPro" id="IPR002182">
    <property type="entry name" value="NB-ARC"/>
</dbReference>
<dbReference type="InterPro" id="IPR019734">
    <property type="entry name" value="TPR_rpt"/>
</dbReference>
<evidence type="ECO:0000256" key="4">
    <source>
        <dbReference type="ARBA" id="ARBA00023125"/>
    </source>
</evidence>
<dbReference type="GO" id="GO:0003677">
    <property type="term" value="F:DNA binding"/>
    <property type="evidence" value="ECO:0007669"/>
    <property type="project" value="UniProtKB-UniRule"/>
</dbReference>
<organism evidence="10 11">
    <name type="scientific">Micromonospora narathiwatensis</name>
    <dbReference type="NCBI Taxonomy" id="299146"/>
    <lineage>
        <taxon>Bacteria</taxon>
        <taxon>Bacillati</taxon>
        <taxon>Actinomycetota</taxon>
        <taxon>Actinomycetes</taxon>
        <taxon>Micromonosporales</taxon>
        <taxon>Micromonosporaceae</taxon>
        <taxon>Micromonospora</taxon>
    </lineage>
</organism>
<dbReference type="PROSITE" id="PS50005">
    <property type="entry name" value="TPR"/>
    <property type="match status" value="1"/>
</dbReference>
<feature type="DNA-binding region" description="OmpR/PhoB-type" evidence="7">
    <location>
        <begin position="1"/>
        <end position="91"/>
    </location>
</feature>
<evidence type="ECO:0000313" key="10">
    <source>
        <dbReference type="EMBL" id="SBT43972.1"/>
    </source>
</evidence>
<dbReference type="PROSITE" id="PS51755">
    <property type="entry name" value="OMPR_PHOB"/>
    <property type="match status" value="1"/>
</dbReference>
<dbReference type="InterPro" id="IPR027417">
    <property type="entry name" value="P-loop_NTPase"/>
</dbReference>
<dbReference type="RefSeq" id="WP_167666745.1">
    <property type="nucleotide sequence ID" value="NZ_LT594324.1"/>
</dbReference>
<dbReference type="SMART" id="SM01043">
    <property type="entry name" value="BTAD"/>
    <property type="match status" value="1"/>
</dbReference>
<dbReference type="SUPFAM" id="SSF48452">
    <property type="entry name" value="TPR-like"/>
    <property type="match status" value="2"/>
</dbReference>
<dbReference type="PANTHER" id="PTHR35807:SF1">
    <property type="entry name" value="TRANSCRIPTIONAL REGULATOR REDD"/>
    <property type="match status" value="1"/>
</dbReference>
<dbReference type="SUPFAM" id="SSF52540">
    <property type="entry name" value="P-loop containing nucleoside triphosphate hydrolases"/>
    <property type="match status" value="1"/>
</dbReference>
<keyword evidence="2" id="KW-0677">Repeat</keyword>
<dbReference type="SMART" id="SM00028">
    <property type="entry name" value="TPR"/>
    <property type="match status" value="5"/>
</dbReference>
<evidence type="ECO:0000256" key="2">
    <source>
        <dbReference type="ARBA" id="ARBA00022737"/>
    </source>
</evidence>
<keyword evidence="5" id="KW-0804">Transcription</keyword>
<feature type="repeat" description="TPR" evidence="6">
    <location>
        <begin position="841"/>
        <end position="874"/>
    </location>
</feature>
<evidence type="ECO:0000256" key="1">
    <source>
        <dbReference type="ARBA" id="ARBA00005820"/>
    </source>
</evidence>
<evidence type="ECO:0000313" key="11">
    <source>
        <dbReference type="Proteomes" id="UP000198765"/>
    </source>
</evidence>
<dbReference type="CDD" id="cd15831">
    <property type="entry name" value="BTAD"/>
    <property type="match status" value="1"/>
</dbReference>
<dbReference type="PATRIC" id="fig|299146.4.peg.1995"/>
<name>A0A1A8ZJD9_9ACTN</name>
<dbReference type="EMBL" id="LT594324">
    <property type="protein sequence ID" value="SBT43972.1"/>
    <property type="molecule type" value="Genomic_DNA"/>
</dbReference>
<dbReference type="Pfam" id="PF00486">
    <property type="entry name" value="Trans_reg_C"/>
    <property type="match status" value="1"/>
</dbReference>
<dbReference type="GO" id="GO:0006355">
    <property type="term" value="P:regulation of DNA-templated transcription"/>
    <property type="evidence" value="ECO:0007669"/>
    <property type="project" value="InterPro"/>
</dbReference>
<dbReference type="InterPro" id="IPR051677">
    <property type="entry name" value="AfsR-DnrI-RedD_regulator"/>
</dbReference>
<dbReference type="InterPro" id="IPR036388">
    <property type="entry name" value="WH-like_DNA-bd_sf"/>
</dbReference>
<dbReference type="Proteomes" id="UP000198765">
    <property type="component" value="Chromosome I"/>
</dbReference>
<feature type="domain" description="OmpR/PhoB-type" evidence="9">
    <location>
        <begin position="1"/>
        <end position="91"/>
    </location>
</feature>
<keyword evidence="3" id="KW-0805">Transcription regulation</keyword>
<dbReference type="GO" id="GO:0043531">
    <property type="term" value="F:ADP binding"/>
    <property type="evidence" value="ECO:0007669"/>
    <property type="project" value="InterPro"/>
</dbReference>
<gene>
    <name evidence="10" type="ORF">GA0070621_1934</name>
</gene>
<protein>
    <submittedName>
        <fullName evidence="10">DNA-binding transcriptional activator of the SARP family</fullName>
    </submittedName>
</protein>
<dbReference type="InterPro" id="IPR016032">
    <property type="entry name" value="Sig_transdc_resp-reg_C-effctor"/>
</dbReference>
<evidence type="ECO:0000259" key="9">
    <source>
        <dbReference type="PROSITE" id="PS51755"/>
    </source>
</evidence>
<dbReference type="InterPro" id="IPR011990">
    <property type="entry name" value="TPR-like_helical_dom_sf"/>
</dbReference>
<feature type="compositionally biased region" description="Basic residues" evidence="8">
    <location>
        <begin position="945"/>
        <end position="957"/>
    </location>
</feature>
<comment type="similarity">
    <text evidence="1">Belongs to the AfsR/DnrI/RedD regulatory family.</text>
</comment>
<dbReference type="Gene3D" id="1.10.10.10">
    <property type="entry name" value="Winged helix-like DNA-binding domain superfamily/Winged helix DNA-binding domain"/>
    <property type="match status" value="1"/>
</dbReference>
<evidence type="ECO:0000256" key="3">
    <source>
        <dbReference type="ARBA" id="ARBA00023015"/>
    </source>
</evidence>
<dbReference type="Pfam" id="PF13424">
    <property type="entry name" value="TPR_12"/>
    <property type="match status" value="1"/>
</dbReference>
<dbReference type="Gene3D" id="1.10.8.430">
    <property type="entry name" value="Helical domain of apoptotic protease-activating factors"/>
    <property type="match status" value="1"/>
</dbReference>
<dbReference type="Pfam" id="PF00931">
    <property type="entry name" value="NB-ARC"/>
    <property type="match status" value="1"/>
</dbReference>
<keyword evidence="6" id="KW-0802">TPR repeat</keyword>
<proteinExistence type="inferred from homology"/>
<dbReference type="Pfam" id="PF03704">
    <property type="entry name" value="BTAD"/>
    <property type="match status" value="1"/>
</dbReference>
<accession>A0A1A8ZJD9</accession>
<dbReference type="Gene3D" id="1.25.40.10">
    <property type="entry name" value="Tetratricopeptide repeat domain"/>
    <property type="match status" value="2"/>
</dbReference>
<dbReference type="InterPro" id="IPR001867">
    <property type="entry name" value="OmpR/PhoB-type_DNA-bd"/>
</dbReference>
<dbReference type="PANTHER" id="PTHR35807">
    <property type="entry name" value="TRANSCRIPTIONAL REGULATOR REDD-RELATED"/>
    <property type="match status" value="1"/>
</dbReference>
<feature type="region of interest" description="Disordered" evidence="8">
    <location>
        <begin position="926"/>
        <end position="957"/>
    </location>
</feature>